<feature type="non-terminal residue" evidence="1">
    <location>
        <position position="1"/>
    </location>
</feature>
<reference evidence="1 2" key="2">
    <citation type="journal article" date="2017" name="Front. Plant Sci.">
        <title>Gene Classification and Mining of Molecular Markers Useful in Red Clover (Trifolium pratense) Breeding.</title>
        <authorList>
            <person name="Istvanek J."/>
            <person name="Dluhosova J."/>
            <person name="Dluhos P."/>
            <person name="Patkova L."/>
            <person name="Nedelnik J."/>
            <person name="Repkova J."/>
        </authorList>
    </citation>
    <scope>NUCLEOTIDE SEQUENCE [LARGE SCALE GENOMIC DNA]</scope>
    <source>
        <strain evidence="2">cv. Tatra</strain>
        <tissue evidence="1">Young leaves</tissue>
    </source>
</reference>
<dbReference type="EMBL" id="ASHM01001110">
    <property type="protein sequence ID" value="PNY06043.1"/>
    <property type="molecule type" value="Genomic_DNA"/>
</dbReference>
<accession>A0A2K3NSP2</accession>
<organism evidence="1 2">
    <name type="scientific">Trifolium pratense</name>
    <name type="common">Red clover</name>
    <dbReference type="NCBI Taxonomy" id="57577"/>
    <lineage>
        <taxon>Eukaryota</taxon>
        <taxon>Viridiplantae</taxon>
        <taxon>Streptophyta</taxon>
        <taxon>Embryophyta</taxon>
        <taxon>Tracheophyta</taxon>
        <taxon>Spermatophyta</taxon>
        <taxon>Magnoliopsida</taxon>
        <taxon>eudicotyledons</taxon>
        <taxon>Gunneridae</taxon>
        <taxon>Pentapetalae</taxon>
        <taxon>rosids</taxon>
        <taxon>fabids</taxon>
        <taxon>Fabales</taxon>
        <taxon>Fabaceae</taxon>
        <taxon>Papilionoideae</taxon>
        <taxon>50 kb inversion clade</taxon>
        <taxon>NPAAA clade</taxon>
        <taxon>Hologalegina</taxon>
        <taxon>IRL clade</taxon>
        <taxon>Trifolieae</taxon>
        <taxon>Trifolium</taxon>
    </lineage>
</organism>
<gene>
    <name evidence="1" type="ORF">L195_g002505</name>
</gene>
<dbReference type="AlphaFoldDB" id="A0A2K3NSP2"/>
<comment type="caution">
    <text evidence="1">The sequence shown here is derived from an EMBL/GenBank/DDBJ whole genome shotgun (WGS) entry which is preliminary data.</text>
</comment>
<protein>
    <submittedName>
        <fullName evidence="1">Uncharacterized protein</fullName>
    </submittedName>
</protein>
<evidence type="ECO:0000313" key="2">
    <source>
        <dbReference type="Proteomes" id="UP000236291"/>
    </source>
</evidence>
<name>A0A2K3NSP2_TRIPR</name>
<dbReference type="Proteomes" id="UP000236291">
    <property type="component" value="Unassembled WGS sequence"/>
</dbReference>
<sequence>AGGINVGEQIGEELREESVEMVDGVKSEEGNKLIECGAF</sequence>
<proteinExistence type="predicted"/>
<evidence type="ECO:0000313" key="1">
    <source>
        <dbReference type="EMBL" id="PNY06043.1"/>
    </source>
</evidence>
<reference evidence="1 2" key="1">
    <citation type="journal article" date="2014" name="Am. J. Bot.">
        <title>Genome assembly and annotation for red clover (Trifolium pratense; Fabaceae).</title>
        <authorList>
            <person name="Istvanek J."/>
            <person name="Jaros M."/>
            <person name="Krenek A."/>
            <person name="Repkova J."/>
        </authorList>
    </citation>
    <scope>NUCLEOTIDE SEQUENCE [LARGE SCALE GENOMIC DNA]</scope>
    <source>
        <strain evidence="2">cv. Tatra</strain>
        <tissue evidence="1">Young leaves</tissue>
    </source>
</reference>